<feature type="compositionally biased region" description="Basic and acidic residues" evidence="1">
    <location>
        <begin position="190"/>
        <end position="214"/>
    </location>
</feature>
<dbReference type="InterPro" id="IPR052050">
    <property type="entry name" value="SecEffector_AnkRepeat"/>
</dbReference>
<dbReference type="Proteomes" id="UP001253637">
    <property type="component" value="Segment"/>
</dbReference>
<accession>A0A811BRZ8</accession>
<proteinExistence type="predicted"/>
<organism evidence="2 3">
    <name type="scientific">Pandoravirus japonicus</name>
    <dbReference type="NCBI Taxonomy" id="2823154"/>
    <lineage>
        <taxon>Viruses</taxon>
        <taxon>Pandoravirus</taxon>
    </lineage>
</organism>
<evidence type="ECO:0000313" key="3">
    <source>
        <dbReference type="Proteomes" id="UP001253637"/>
    </source>
</evidence>
<dbReference type="SUPFAM" id="SSF48403">
    <property type="entry name" value="Ankyrin repeat"/>
    <property type="match status" value="1"/>
</dbReference>
<reference evidence="2" key="1">
    <citation type="submission" date="2021-04" db="EMBL/GenBank/DDBJ databases">
        <title>Draft Genome Sequence of Pandoravirus japonicus, Isolated from the Sabaishi River of Niigata, Japan.</title>
        <authorList>
            <person name="Hosokawa N."/>
            <person name="Takahashi H."/>
            <person name="Aoki K."/>
            <person name="Takemura M."/>
        </authorList>
    </citation>
    <scope>NUCLEOTIDE SEQUENCE</scope>
</reference>
<name>A0A811BRZ8_9VIRU</name>
<dbReference type="Gene3D" id="1.25.40.20">
    <property type="entry name" value="Ankyrin repeat-containing domain"/>
    <property type="match status" value="1"/>
</dbReference>
<feature type="region of interest" description="Disordered" evidence="1">
    <location>
        <begin position="179"/>
        <end position="214"/>
    </location>
</feature>
<dbReference type="PANTHER" id="PTHR46586">
    <property type="entry name" value="ANKYRIN REPEAT-CONTAINING PROTEIN"/>
    <property type="match status" value="1"/>
</dbReference>
<dbReference type="PANTHER" id="PTHR46586:SF3">
    <property type="entry name" value="ANKYRIN REPEAT-CONTAINING PROTEIN"/>
    <property type="match status" value="1"/>
</dbReference>
<protein>
    <submittedName>
        <fullName evidence="2">Ankyrin repeat domain containing protein</fullName>
    </submittedName>
</protein>
<dbReference type="EMBL" id="LC625835">
    <property type="protein sequence ID" value="BCU03121.1"/>
    <property type="molecule type" value="Genomic_DNA"/>
</dbReference>
<dbReference type="InterPro" id="IPR036770">
    <property type="entry name" value="Ankyrin_rpt-contain_sf"/>
</dbReference>
<sequence length="577" mass="61769">MTSLDKRPAPPRSHDLAAGVLDATDGGGEDALASAHGAHSIGCNGTRHFCGDNDNGDRDNALSRERPAKVRRIDAKISLASLPPEIVVAVLALIDDGPTFVACHVASRLFWAYSAVDFALARAPPRALVTCGAPPTIGRAVFARRADAPCWSMLPLAAESGSVHTVEWVAAVLCGHHARDDPPHVGPPDTARRDVGDQDRAAADPQARRDDTDRDRAYERLANFVYQRPLLPGADVAGGDPLDPWDRYRNYVNVAACIAARAGHLDIVAHLHETFRKPGSRCGCSSSVGNVAFDAARVDVLEWLAAAGCDGRYRPDRFCVPTAVDKGDLALVEWAARAADPWHRSITWSVGYKPVERNDVATINLVVDLGLYRPSHDDVSIAAASGSLDVIRWAAGEAVAGVVGAHDGPRVAGWCTTDAVAQAAGKGRMEVIRWFVDHPHATHFVNAYAVERALFNNHREVVRFLHGAGRADFGRWDALGTAVKTGNLAMVSFVADNGGVYGPAVLVAALKTEHAGTVGFLCDRYAPGASDMVDAIHIVNESCDPVDARLAVERYTKKMPAVAPLWAAVRDHLDEKE</sequence>
<evidence type="ECO:0000313" key="2">
    <source>
        <dbReference type="EMBL" id="BCU03121.1"/>
    </source>
</evidence>
<evidence type="ECO:0000256" key="1">
    <source>
        <dbReference type="SAM" id="MobiDB-lite"/>
    </source>
</evidence>